<proteinExistence type="predicted"/>
<accession>A0AAV4PY30</accession>
<gene>
    <name evidence="1" type="ORF">CEXT_695711</name>
</gene>
<dbReference type="EMBL" id="BPLR01005403">
    <property type="protein sequence ID" value="GIY02040.1"/>
    <property type="molecule type" value="Genomic_DNA"/>
</dbReference>
<keyword evidence="2" id="KW-1185">Reference proteome</keyword>
<protein>
    <submittedName>
        <fullName evidence="1">Uncharacterized protein</fullName>
    </submittedName>
</protein>
<reference evidence="1 2" key="1">
    <citation type="submission" date="2021-06" db="EMBL/GenBank/DDBJ databases">
        <title>Caerostris extrusa draft genome.</title>
        <authorList>
            <person name="Kono N."/>
            <person name="Arakawa K."/>
        </authorList>
    </citation>
    <scope>NUCLEOTIDE SEQUENCE [LARGE SCALE GENOMIC DNA]</scope>
</reference>
<organism evidence="1 2">
    <name type="scientific">Caerostris extrusa</name>
    <name type="common">Bark spider</name>
    <name type="synonym">Caerostris bankana</name>
    <dbReference type="NCBI Taxonomy" id="172846"/>
    <lineage>
        <taxon>Eukaryota</taxon>
        <taxon>Metazoa</taxon>
        <taxon>Ecdysozoa</taxon>
        <taxon>Arthropoda</taxon>
        <taxon>Chelicerata</taxon>
        <taxon>Arachnida</taxon>
        <taxon>Araneae</taxon>
        <taxon>Araneomorphae</taxon>
        <taxon>Entelegynae</taxon>
        <taxon>Araneoidea</taxon>
        <taxon>Araneidae</taxon>
        <taxon>Caerostris</taxon>
    </lineage>
</organism>
<evidence type="ECO:0000313" key="1">
    <source>
        <dbReference type="EMBL" id="GIY02040.1"/>
    </source>
</evidence>
<comment type="caution">
    <text evidence="1">The sequence shown here is derived from an EMBL/GenBank/DDBJ whole genome shotgun (WGS) entry which is preliminary data.</text>
</comment>
<dbReference type="Proteomes" id="UP001054945">
    <property type="component" value="Unassembled WGS sequence"/>
</dbReference>
<evidence type="ECO:0000313" key="2">
    <source>
        <dbReference type="Proteomes" id="UP001054945"/>
    </source>
</evidence>
<dbReference type="AlphaFoldDB" id="A0AAV4PY30"/>
<sequence>MLNGQVQHIVETTHCKLFHRNRLQSLRKQCKMKTRVLTSLCTEMNTDNDQHMSPNQELLFTDRSQRKRINRWPTIVSPFSLWMSGPYCVLLKEKRRYFDNYRIRPYSSNQGLVWLIRSSCEHIRLNRPDLQYKVDSESL</sequence>
<name>A0AAV4PY30_CAEEX</name>